<dbReference type="GO" id="GO:0000270">
    <property type="term" value="P:peptidoglycan metabolic process"/>
    <property type="evidence" value="ECO:0007669"/>
    <property type="project" value="InterPro"/>
</dbReference>
<dbReference type="RefSeq" id="WP_236626154.1">
    <property type="nucleotide sequence ID" value="NZ_JFKE01000001.1"/>
</dbReference>
<evidence type="ECO:0000259" key="4">
    <source>
        <dbReference type="Pfam" id="PF01464"/>
    </source>
</evidence>
<dbReference type="AlphaFoldDB" id="A0A037ZQ55"/>
<reference evidence="5 6" key="1">
    <citation type="submission" date="2014-03" db="EMBL/GenBank/DDBJ databases">
        <title>Draft Genome Sequence of Actibacterium mucosum KCTC 23349, a Marine Alphaproteobacterium with Complex Ionic Requirements Isolated from Mediterranean Seawater at Malvarrosa Beach, Valencia, Spain.</title>
        <authorList>
            <person name="Arahal D.R."/>
            <person name="Shao Z."/>
            <person name="Lai Q."/>
            <person name="Pujalte M.J."/>
        </authorList>
    </citation>
    <scope>NUCLEOTIDE SEQUENCE [LARGE SCALE GENOMIC DNA]</scope>
    <source>
        <strain evidence="5 6">KCTC 23349</strain>
    </source>
</reference>
<evidence type="ECO:0000256" key="1">
    <source>
        <dbReference type="ARBA" id="ARBA00007734"/>
    </source>
</evidence>
<dbReference type="InterPro" id="IPR008258">
    <property type="entry name" value="Transglycosylase_SLT_dom_1"/>
</dbReference>
<organism evidence="5 6">
    <name type="scientific">Actibacterium mucosum KCTC 23349</name>
    <dbReference type="NCBI Taxonomy" id="1454373"/>
    <lineage>
        <taxon>Bacteria</taxon>
        <taxon>Pseudomonadati</taxon>
        <taxon>Pseudomonadota</taxon>
        <taxon>Alphaproteobacteria</taxon>
        <taxon>Rhodobacterales</taxon>
        <taxon>Roseobacteraceae</taxon>
        <taxon>Actibacterium</taxon>
    </lineage>
</organism>
<keyword evidence="6" id="KW-1185">Reference proteome</keyword>
<dbReference type="GO" id="GO:0004553">
    <property type="term" value="F:hydrolase activity, hydrolyzing O-glycosyl compounds"/>
    <property type="evidence" value="ECO:0007669"/>
    <property type="project" value="InterPro"/>
</dbReference>
<dbReference type="GO" id="GO:0016020">
    <property type="term" value="C:membrane"/>
    <property type="evidence" value="ECO:0007669"/>
    <property type="project" value="InterPro"/>
</dbReference>
<evidence type="ECO:0000256" key="3">
    <source>
        <dbReference type="ARBA" id="ARBA00022729"/>
    </source>
</evidence>
<dbReference type="Gene3D" id="1.25.20.10">
    <property type="entry name" value="Bacterial muramidases"/>
    <property type="match status" value="1"/>
</dbReference>
<dbReference type="GO" id="GO:0008933">
    <property type="term" value="F:peptidoglycan lytic transglycosylase activity"/>
    <property type="evidence" value="ECO:0007669"/>
    <property type="project" value="InterPro"/>
</dbReference>
<feature type="domain" description="Transglycosylase SLT" evidence="4">
    <location>
        <begin position="480"/>
        <end position="587"/>
    </location>
</feature>
<evidence type="ECO:0000256" key="2">
    <source>
        <dbReference type="ARBA" id="ARBA00009387"/>
    </source>
</evidence>
<keyword evidence="3" id="KW-0732">Signal</keyword>
<comment type="similarity">
    <text evidence="1">Belongs to the transglycosylase Slt family.</text>
</comment>
<protein>
    <recommendedName>
        <fullName evidence="4">Transglycosylase SLT domain-containing protein</fullName>
    </recommendedName>
</protein>
<dbReference type="Proteomes" id="UP000026249">
    <property type="component" value="Unassembled WGS sequence"/>
</dbReference>
<dbReference type="CDD" id="cd13401">
    <property type="entry name" value="Slt70-like"/>
    <property type="match status" value="1"/>
</dbReference>
<name>A0A037ZQ55_9RHOB</name>
<dbReference type="GO" id="GO:0042597">
    <property type="term" value="C:periplasmic space"/>
    <property type="evidence" value="ECO:0007669"/>
    <property type="project" value="InterPro"/>
</dbReference>
<accession>A0A037ZQ55</accession>
<dbReference type="Gene3D" id="1.10.530.10">
    <property type="match status" value="1"/>
</dbReference>
<dbReference type="PANTHER" id="PTHR37423:SF2">
    <property type="entry name" value="MEMBRANE-BOUND LYTIC MUREIN TRANSGLYCOSYLASE C"/>
    <property type="match status" value="1"/>
</dbReference>
<sequence>MRWIILIWVSLWAPIAGAQQTSIDLRPVMAAVRADEWDIARALARPQGQVVRDIVEWRALRAGIGDFGTYLDFLDRNAQWPGLDRVRANAEATLTADIDAQTVIRFFRDEQPVTGIGGLRLAQAFAAMGLEGDAAAQAVITWRTRPLDDTAHATMLQQFGSLLADHHQARMDSMLWAGAASSARRMMPLVSEDWQKLAEARLALRGNQNGVDARIEAVPDALRADPGLAYERFAWRMRKGRVDDAISLLDAQSIAPETLGQPQAWAAQRRVLARRLMRDGQFELAYRLAAGNFLTEGAAYADLEWLAGFIALRLLDEPKVALAHFLRFETAVGTPISLGRAGYWQGRAYERLGAPEQAQAAYAKGGQYQTSFYGQLAAEKAGLAPDPALVGGPLPDWKSSPFTGTSALQATQLFLNAGERNLAEWFLTHLAEDATPGQQAQIAALAFDLEEPHIALRVAKVAASDRVVLPKAYFPLTDLAAAKHPVPTELVLAIARRESEFDPGVTSGAGARGLMQLMPGTAKQVSGNLNLDYRPGALLTDPEYNAVLGGAYLAELIEEFGNNYVLVSAAYNAGPSRPKRWIERFGDPRSAGVDVIDWIEFIPFTETRNYVMRVTESLFVYRARLDGQVGSLALSRELKQR</sequence>
<dbReference type="EMBL" id="JFKE01000001">
    <property type="protein sequence ID" value="KAJ56957.1"/>
    <property type="molecule type" value="Genomic_DNA"/>
</dbReference>
<evidence type="ECO:0000313" key="6">
    <source>
        <dbReference type="Proteomes" id="UP000026249"/>
    </source>
</evidence>
<dbReference type="InterPro" id="IPR000189">
    <property type="entry name" value="Transglyc_AS"/>
</dbReference>
<comment type="similarity">
    <text evidence="2">Belongs to the virb1 family.</text>
</comment>
<proteinExistence type="inferred from homology"/>
<dbReference type="PANTHER" id="PTHR37423">
    <property type="entry name" value="SOLUBLE LYTIC MUREIN TRANSGLYCOSYLASE-RELATED"/>
    <property type="match status" value="1"/>
</dbReference>
<dbReference type="STRING" id="1454373.ACMU_00255"/>
<dbReference type="InterPro" id="IPR023346">
    <property type="entry name" value="Lysozyme-like_dom_sf"/>
</dbReference>
<dbReference type="InterPro" id="IPR008939">
    <property type="entry name" value="Lytic_TGlycosylase_superhlx_U"/>
</dbReference>
<gene>
    <name evidence="5" type="ORF">ACMU_00255</name>
</gene>
<dbReference type="PROSITE" id="PS00922">
    <property type="entry name" value="TRANSGLYCOSYLASE"/>
    <property type="match status" value="1"/>
</dbReference>
<comment type="caution">
    <text evidence="5">The sequence shown here is derived from an EMBL/GenBank/DDBJ whole genome shotgun (WGS) entry which is preliminary data.</text>
</comment>
<evidence type="ECO:0000313" key="5">
    <source>
        <dbReference type="EMBL" id="KAJ56957.1"/>
    </source>
</evidence>
<dbReference type="Pfam" id="PF01464">
    <property type="entry name" value="SLT"/>
    <property type="match status" value="1"/>
</dbReference>
<dbReference type="SUPFAM" id="SSF48435">
    <property type="entry name" value="Bacterial muramidases"/>
    <property type="match status" value="1"/>
</dbReference>
<dbReference type="SUPFAM" id="SSF53955">
    <property type="entry name" value="Lysozyme-like"/>
    <property type="match status" value="1"/>
</dbReference>